<evidence type="ECO:0000313" key="1">
    <source>
        <dbReference type="EMBL" id="RLE48660.1"/>
    </source>
</evidence>
<dbReference type="InterPro" id="IPR052926">
    <property type="entry name" value="Metallo-beta-lactamase_dom"/>
</dbReference>
<dbReference type="Gene3D" id="3.60.15.10">
    <property type="entry name" value="Ribonuclease Z/Hydroxyacylglutathione hydrolase-like"/>
    <property type="match status" value="1"/>
</dbReference>
<accession>A0A497EPQ2</accession>
<dbReference type="SUPFAM" id="SSF56281">
    <property type="entry name" value="Metallo-hydrolase/oxidoreductase"/>
    <property type="match status" value="1"/>
</dbReference>
<dbReference type="GO" id="GO:0016740">
    <property type="term" value="F:transferase activity"/>
    <property type="evidence" value="ECO:0007669"/>
    <property type="project" value="TreeGrafter"/>
</dbReference>
<gene>
    <name evidence="1" type="ORF">DRJ33_08805</name>
</gene>
<dbReference type="EMBL" id="QMQX01000242">
    <property type="protein sequence ID" value="RLE48660.1"/>
    <property type="molecule type" value="Genomic_DNA"/>
</dbReference>
<reference evidence="1 2" key="1">
    <citation type="submission" date="2018-06" db="EMBL/GenBank/DDBJ databases">
        <title>Extensive metabolic versatility and redundancy in microbially diverse, dynamic hydrothermal sediments.</title>
        <authorList>
            <person name="Dombrowski N."/>
            <person name="Teske A."/>
            <person name="Baker B.J."/>
        </authorList>
    </citation>
    <scope>NUCLEOTIDE SEQUENCE [LARGE SCALE GENOMIC DNA]</scope>
    <source>
        <strain evidence="1">B34_G17</strain>
    </source>
</reference>
<proteinExistence type="predicted"/>
<protein>
    <submittedName>
        <fullName evidence="1">MBL fold metallo-hydrolase</fullName>
    </submittedName>
</protein>
<comment type="caution">
    <text evidence="1">The sequence shown here is derived from an EMBL/GenBank/DDBJ whole genome shotgun (WGS) entry which is preliminary data.</text>
</comment>
<evidence type="ECO:0000313" key="2">
    <source>
        <dbReference type="Proteomes" id="UP000272051"/>
    </source>
</evidence>
<dbReference type="GO" id="GO:0016787">
    <property type="term" value="F:hydrolase activity"/>
    <property type="evidence" value="ECO:0007669"/>
    <property type="project" value="UniProtKB-KW"/>
</dbReference>
<dbReference type="Proteomes" id="UP000272051">
    <property type="component" value="Unassembled WGS sequence"/>
</dbReference>
<dbReference type="PANTHER" id="PTHR13754:SF13">
    <property type="entry name" value="METALLO-BETA-LACTAMASE SUPERFAMILY PROTEIN (AFU_ORTHOLOGUE AFUA_3G07630)"/>
    <property type="match status" value="1"/>
</dbReference>
<dbReference type="InterPro" id="IPR041712">
    <property type="entry name" value="DHPS-like_MBL-fold"/>
</dbReference>
<name>A0A497EPQ2_9CREN</name>
<dbReference type="InterPro" id="IPR036866">
    <property type="entry name" value="RibonucZ/Hydroxyglut_hydro"/>
</dbReference>
<organism evidence="1 2">
    <name type="scientific">Thermoproteota archaeon</name>
    <dbReference type="NCBI Taxonomy" id="2056631"/>
    <lineage>
        <taxon>Archaea</taxon>
        <taxon>Thermoproteota</taxon>
    </lineage>
</organism>
<dbReference type="CDD" id="cd07713">
    <property type="entry name" value="DHPS-like_MBL-fold"/>
    <property type="match status" value="1"/>
</dbReference>
<dbReference type="AlphaFoldDB" id="A0A497EPQ2"/>
<dbReference type="PANTHER" id="PTHR13754">
    <property type="entry name" value="METALLO-BETA-LACTAMASE SUPERFAMILY PROTEIN"/>
    <property type="match status" value="1"/>
</dbReference>
<feature type="non-terminal residue" evidence="1">
    <location>
        <position position="1"/>
    </location>
</feature>
<sequence>NKGLVVLTGCAHAGVVNILMYAREVSQIEDIRAVVGGFHLEPLPAETRMEIVRKLKEINPQLLYPCHCTGFEPIFELRKELGTKVKQITTGDTLEF</sequence>